<reference evidence="2" key="1">
    <citation type="journal article" date="2020" name="New Phytol.">
        <title>Comparative genomics reveals dynamic genome evolution in host specialist ectomycorrhizal fungi.</title>
        <authorList>
            <person name="Lofgren L.A."/>
            <person name="Nguyen N.H."/>
            <person name="Vilgalys R."/>
            <person name="Ruytinx J."/>
            <person name="Liao H.L."/>
            <person name="Branco S."/>
            <person name="Kuo A."/>
            <person name="LaButti K."/>
            <person name="Lipzen A."/>
            <person name="Andreopoulos W."/>
            <person name="Pangilinan J."/>
            <person name="Riley R."/>
            <person name="Hundley H."/>
            <person name="Na H."/>
            <person name="Barry K."/>
            <person name="Grigoriev I.V."/>
            <person name="Stajich J.E."/>
            <person name="Kennedy P.G."/>
        </authorList>
    </citation>
    <scope>NUCLEOTIDE SEQUENCE</scope>
    <source>
        <strain evidence="2">MN1</strain>
    </source>
</reference>
<evidence type="ECO:0000313" key="2">
    <source>
        <dbReference type="EMBL" id="KAG1797569.1"/>
    </source>
</evidence>
<organism evidence="2 3">
    <name type="scientific">Suillus subaureus</name>
    <dbReference type="NCBI Taxonomy" id="48587"/>
    <lineage>
        <taxon>Eukaryota</taxon>
        <taxon>Fungi</taxon>
        <taxon>Dikarya</taxon>
        <taxon>Basidiomycota</taxon>
        <taxon>Agaricomycotina</taxon>
        <taxon>Agaricomycetes</taxon>
        <taxon>Agaricomycetidae</taxon>
        <taxon>Boletales</taxon>
        <taxon>Suillineae</taxon>
        <taxon>Suillaceae</taxon>
        <taxon>Suillus</taxon>
    </lineage>
</organism>
<comment type="caution">
    <text evidence="2">The sequence shown here is derived from an EMBL/GenBank/DDBJ whole genome shotgun (WGS) entry which is preliminary data.</text>
</comment>
<gene>
    <name evidence="2" type="ORF">BJ212DRAFT_1488959</name>
</gene>
<keyword evidence="3" id="KW-1185">Reference proteome</keyword>
<protein>
    <submittedName>
        <fullName evidence="2">Uncharacterized protein</fullName>
    </submittedName>
</protein>
<feature type="region of interest" description="Disordered" evidence="1">
    <location>
        <begin position="152"/>
        <end position="180"/>
    </location>
</feature>
<dbReference type="OrthoDB" id="2682845at2759"/>
<sequence>MTARQAYIKKFSVDPVDLVHADHMSDEVSGPDNDELEDGWKRRMAEKMGMPANSQVENLSFLEVTRSPWRSDELSQIFHTLHDLWRASLTSKQKKRFHMIQVTGTDHQSQHIPDFTPYTFSINIEWLEANKYRLEYQDLLKEWGAWEDPEGFGLKKREHQDNQGTPNNEVDENNARETEG</sequence>
<name>A0A9P7DL76_9AGAM</name>
<proteinExistence type="predicted"/>
<dbReference type="AlphaFoldDB" id="A0A9P7DL76"/>
<evidence type="ECO:0000256" key="1">
    <source>
        <dbReference type="SAM" id="MobiDB-lite"/>
    </source>
</evidence>
<accession>A0A9P7DL76</accession>
<dbReference type="Proteomes" id="UP000807769">
    <property type="component" value="Unassembled WGS sequence"/>
</dbReference>
<dbReference type="EMBL" id="JABBWG010000211">
    <property type="protein sequence ID" value="KAG1797569.1"/>
    <property type="molecule type" value="Genomic_DNA"/>
</dbReference>
<dbReference type="RefSeq" id="XP_041185492.1">
    <property type="nucleotide sequence ID" value="XM_041341391.1"/>
</dbReference>
<evidence type="ECO:0000313" key="3">
    <source>
        <dbReference type="Proteomes" id="UP000807769"/>
    </source>
</evidence>
<dbReference type="GeneID" id="64635407"/>